<protein>
    <submittedName>
        <fullName evidence="4">OmpA family protein</fullName>
    </submittedName>
</protein>
<dbReference type="Proteomes" id="UP000321721">
    <property type="component" value="Unassembled WGS sequence"/>
</dbReference>
<dbReference type="InterPro" id="IPR050330">
    <property type="entry name" value="Bact_OuterMem_StrucFunc"/>
</dbReference>
<keyword evidence="2" id="KW-0175">Coiled coil</keyword>
<evidence type="ECO:0000259" key="3">
    <source>
        <dbReference type="PROSITE" id="PS51123"/>
    </source>
</evidence>
<dbReference type="Gene3D" id="1.20.5.340">
    <property type="match status" value="1"/>
</dbReference>
<name>A0A5C6RRZ7_9FLAO</name>
<gene>
    <name evidence="4" type="ORF">FRY74_10080</name>
</gene>
<dbReference type="PANTHER" id="PTHR30329:SF21">
    <property type="entry name" value="LIPOPROTEIN YIAD-RELATED"/>
    <property type="match status" value="1"/>
</dbReference>
<dbReference type="PROSITE" id="PS51257">
    <property type="entry name" value="PROKAR_LIPOPROTEIN"/>
    <property type="match status" value="1"/>
</dbReference>
<evidence type="ECO:0000313" key="4">
    <source>
        <dbReference type="EMBL" id="TXB64789.1"/>
    </source>
</evidence>
<keyword evidence="1" id="KW-0472">Membrane</keyword>
<keyword evidence="5" id="KW-1185">Reference proteome</keyword>
<evidence type="ECO:0000256" key="2">
    <source>
        <dbReference type="SAM" id="Coils"/>
    </source>
</evidence>
<feature type="coiled-coil region" evidence="2">
    <location>
        <begin position="111"/>
        <end position="169"/>
    </location>
</feature>
<dbReference type="InterPro" id="IPR036737">
    <property type="entry name" value="OmpA-like_sf"/>
</dbReference>
<feature type="coiled-coil region" evidence="2">
    <location>
        <begin position="26"/>
        <end position="74"/>
    </location>
</feature>
<dbReference type="CDD" id="cd07185">
    <property type="entry name" value="OmpA_C-like"/>
    <property type="match status" value="1"/>
</dbReference>
<evidence type="ECO:0000313" key="5">
    <source>
        <dbReference type="Proteomes" id="UP000321721"/>
    </source>
</evidence>
<dbReference type="SUPFAM" id="SSF103088">
    <property type="entry name" value="OmpA-like"/>
    <property type="match status" value="1"/>
</dbReference>
<dbReference type="InterPro" id="IPR006665">
    <property type="entry name" value="OmpA-like"/>
</dbReference>
<dbReference type="AlphaFoldDB" id="A0A5C6RRZ7"/>
<dbReference type="GO" id="GO:0016020">
    <property type="term" value="C:membrane"/>
    <property type="evidence" value="ECO:0007669"/>
    <property type="project" value="UniProtKB-UniRule"/>
</dbReference>
<accession>A0A5C6RRZ7</accession>
<organism evidence="4 5">
    <name type="scientific">Vicingus serpentipes</name>
    <dbReference type="NCBI Taxonomy" id="1926625"/>
    <lineage>
        <taxon>Bacteria</taxon>
        <taxon>Pseudomonadati</taxon>
        <taxon>Bacteroidota</taxon>
        <taxon>Flavobacteriia</taxon>
        <taxon>Flavobacteriales</taxon>
        <taxon>Vicingaceae</taxon>
        <taxon>Vicingus</taxon>
    </lineage>
</organism>
<evidence type="ECO:0000256" key="1">
    <source>
        <dbReference type="PROSITE-ProRule" id="PRU00473"/>
    </source>
</evidence>
<feature type="domain" description="OmpA-like" evidence="3">
    <location>
        <begin position="202"/>
        <end position="325"/>
    </location>
</feature>
<dbReference type="PANTHER" id="PTHR30329">
    <property type="entry name" value="STATOR ELEMENT OF FLAGELLAR MOTOR COMPLEX"/>
    <property type="match status" value="1"/>
</dbReference>
<dbReference type="EMBL" id="VOOS01000004">
    <property type="protein sequence ID" value="TXB64789.1"/>
    <property type="molecule type" value="Genomic_DNA"/>
</dbReference>
<dbReference type="RefSeq" id="WP_147101085.1">
    <property type="nucleotide sequence ID" value="NZ_VOOS01000004.1"/>
</dbReference>
<proteinExistence type="predicted"/>
<dbReference type="OrthoDB" id="9815217at2"/>
<dbReference type="Pfam" id="PF00691">
    <property type="entry name" value="OmpA"/>
    <property type="match status" value="1"/>
</dbReference>
<sequence length="335" mass="37512">MKNINNLIVVGMLGGLLFACVPAKKYEELKSKQQACSEENEALKASNQNLEEQNKEMQLSIEELNKRINQLVADTSMIGTSLRQMTTNYDNINKTYQLLLDKNNELLAGNKSTTEKLMKELQKAQEDMQAQEDALRTLESSLHKKEENLQRLTAELDARSKRVNELEAMISRKDSLVTALKNKVKDALLGFENNGLTIEQKNGKVYVSLDESLLFSSGSYSVGSKGTDVLKKLAKVLEQNQDINIVVEGHTDNVPLNGKGDIKDNWDLSVKRATSVVKIITDNSTVNPKRLTAAGRGEYLPLDMTNTADGRKKNRRIEIILTPKLDELFELLEAN</sequence>
<dbReference type="Gene3D" id="3.30.1330.60">
    <property type="entry name" value="OmpA-like domain"/>
    <property type="match status" value="1"/>
</dbReference>
<reference evidence="4 5" key="1">
    <citation type="submission" date="2019-08" db="EMBL/GenBank/DDBJ databases">
        <title>Genome of Vicingus serpentipes NCIMB 15042.</title>
        <authorList>
            <person name="Bowman J.P."/>
        </authorList>
    </citation>
    <scope>NUCLEOTIDE SEQUENCE [LARGE SCALE GENOMIC DNA]</scope>
    <source>
        <strain evidence="4 5">NCIMB 15042</strain>
    </source>
</reference>
<comment type="caution">
    <text evidence="4">The sequence shown here is derived from an EMBL/GenBank/DDBJ whole genome shotgun (WGS) entry which is preliminary data.</text>
</comment>
<dbReference type="PROSITE" id="PS51123">
    <property type="entry name" value="OMPA_2"/>
    <property type="match status" value="1"/>
</dbReference>